<keyword evidence="3" id="KW-0808">Transferase</keyword>
<comment type="catalytic activity">
    <reaction evidence="4">
        <text>a 2'-deoxyadenosine in DNA + S-adenosyl-L-methionine = an N(6)-methyl-2'-deoxyadenosine in DNA + S-adenosyl-L-homocysteine + H(+)</text>
        <dbReference type="Rhea" id="RHEA:15197"/>
        <dbReference type="Rhea" id="RHEA-COMP:12418"/>
        <dbReference type="Rhea" id="RHEA-COMP:12419"/>
        <dbReference type="ChEBI" id="CHEBI:15378"/>
        <dbReference type="ChEBI" id="CHEBI:57856"/>
        <dbReference type="ChEBI" id="CHEBI:59789"/>
        <dbReference type="ChEBI" id="CHEBI:90615"/>
        <dbReference type="ChEBI" id="CHEBI:90616"/>
        <dbReference type="EC" id="2.1.1.72"/>
    </reaction>
</comment>
<dbReference type="Proteomes" id="UP000540191">
    <property type="component" value="Unassembled WGS sequence"/>
</dbReference>
<comment type="caution">
    <text evidence="7">The sequence shown here is derived from an EMBL/GenBank/DDBJ whole genome shotgun (WGS) entry which is preliminary data.</text>
</comment>
<dbReference type="InterPro" id="IPR050953">
    <property type="entry name" value="N4_N6_ade-DNA_methylase"/>
</dbReference>
<evidence type="ECO:0000259" key="6">
    <source>
        <dbReference type="Pfam" id="PF18135"/>
    </source>
</evidence>
<evidence type="ECO:0000256" key="2">
    <source>
        <dbReference type="ARBA" id="ARBA00022603"/>
    </source>
</evidence>
<organism evidence="7 8">
    <name type="scientific">Micrococcus cohnii</name>
    <dbReference type="NCBI Taxonomy" id="993416"/>
    <lineage>
        <taxon>Bacteria</taxon>
        <taxon>Bacillati</taxon>
        <taxon>Actinomycetota</taxon>
        <taxon>Actinomycetes</taxon>
        <taxon>Micrococcales</taxon>
        <taxon>Micrococcaceae</taxon>
        <taxon>Micrococcus</taxon>
    </lineage>
</organism>
<feature type="region of interest" description="Disordered" evidence="5">
    <location>
        <begin position="977"/>
        <end position="1003"/>
    </location>
</feature>
<dbReference type="RefSeq" id="WP_221419072.1">
    <property type="nucleotide sequence ID" value="NZ_JACHNA010000001.1"/>
</dbReference>
<dbReference type="Gene3D" id="3.40.50.150">
    <property type="entry name" value="Vaccinia Virus protein VP39"/>
    <property type="match status" value="1"/>
</dbReference>
<dbReference type="EMBL" id="JACHNA010000001">
    <property type="protein sequence ID" value="MBB4736483.1"/>
    <property type="molecule type" value="Genomic_DNA"/>
</dbReference>
<dbReference type="InterPro" id="IPR041635">
    <property type="entry name" value="Type_ISP_LLaBIII_C"/>
</dbReference>
<proteinExistence type="predicted"/>
<evidence type="ECO:0000313" key="7">
    <source>
        <dbReference type="EMBL" id="MBB4736483.1"/>
    </source>
</evidence>
<evidence type="ECO:0000256" key="3">
    <source>
        <dbReference type="ARBA" id="ARBA00022679"/>
    </source>
</evidence>
<dbReference type="PRINTS" id="PR00507">
    <property type="entry name" value="N12N6MTFRASE"/>
</dbReference>
<accession>A0A7W7GQK1</accession>
<protein>
    <recommendedName>
        <fullName evidence="1">site-specific DNA-methyltransferase (adenine-specific)</fullName>
        <ecNumber evidence="1">2.1.1.72</ecNumber>
    </recommendedName>
</protein>
<dbReference type="GO" id="GO:0032259">
    <property type="term" value="P:methylation"/>
    <property type="evidence" value="ECO:0007669"/>
    <property type="project" value="UniProtKB-KW"/>
</dbReference>
<reference evidence="7 8" key="1">
    <citation type="submission" date="2020-08" db="EMBL/GenBank/DDBJ databases">
        <title>Sequencing the genomes of 1000 actinobacteria strains.</title>
        <authorList>
            <person name="Klenk H.-P."/>
        </authorList>
    </citation>
    <scope>NUCLEOTIDE SEQUENCE [LARGE SCALE GENOMIC DNA]</scope>
    <source>
        <strain evidence="7 8">DSM 23974</strain>
    </source>
</reference>
<dbReference type="PANTHER" id="PTHR33841">
    <property type="entry name" value="DNA METHYLTRANSFERASE YEEA-RELATED"/>
    <property type="match status" value="1"/>
</dbReference>
<keyword evidence="8" id="KW-1185">Reference proteome</keyword>
<evidence type="ECO:0000313" key="8">
    <source>
        <dbReference type="Proteomes" id="UP000540191"/>
    </source>
</evidence>
<name>A0A7W7GQK1_9MICC</name>
<feature type="compositionally biased region" description="Basic and acidic residues" evidence="5">
    <location>
        <begin position="991"/>
        <end position="1003"/>
    </location>
</feature>
<evidence type="ECO:0000256" key="1">
    <source>
        <dbReference type="ARBA" id="ARBA00011900"/>
    </source>
</evidence>
<dbReference type="SUPFAM" id="SSF53335">
    <property type="entry name" value="S-adenosyl-L-methionine-dependent methyltransferases"/>
    <property type="match status" value="1"/>
</dbReference>
<dbReference type="GO" id="GO:0009007">
    <property type="term" value="F:site-specific DNA-methyltransferase (adenine-specific) activity"/>
    <property type="evidence" value="ECO:0007669"/>
    <property type="project" value="UniProtKB-EC"/>
</dbReference>
<dbReference type="PANTHER" id="PTHR33841:SF1">
    <property type="entry name" value="DNA METHYLTRANSFERASE A"/>
    <property type="match status" value="1"/>
</dbReference>
<keyword evidence="2" id="KW-0489">Methyltransferase</keyword>
<sequence length="1003" mass="109602">MAGEKWRGREKRQWELLAQLDALLVTNGEEIALYVSGTRIETATLPIDGHEGWTPTRLRTVLEQFTLAQPRPITRVSQLADRLAPLARFLRERLAEGLEHRYASVLEAKEAWDRTVHQTTTDAQFAGDVAQVVAYSMAIAGLSGQADRNADGVVTLEEAKRALETAHRNVLAASLGPILGIPALMEFIQPEVGAIMRLVSSMDVPAIERSTDSRGEPWLWFYEDFLQRYDPAARNQAGVYFTPISVVQCQVRVIDQLLRERFGQSLGFGAPSVVTLDPATGSGTYPLAIIDRAEAVAREERGPAGAKQVAKNLTKNLLAFELLPGPYSVAHLRIGQRLAETQGHAFQAEEIGVYLTDTLEDPSAGMAPGLFGDARVLAKAAEAARRIKRDRRITVAIGNPPYDRATSGTGGWVEQGDAGGSALFDDVIGPAKEQGVIFSAQASLYNLYVYFWRWAIWKAFQQDPGDRAVISFITASSWLTGPAFVGLRDLARQTASEIWVMDLGGEGRGARQEENVFDIQTPVAIVTLVRTGKAAREASVYYRRFRGTRGEKFATLDSVSRLDPDDGTWQRLPGTAGDPLAPASGDEAWAAMPALADLFPWQQPGIKYNRAWPVAPDQETLRRRWRELLVDPSADARAKKYVTGNSGRTIHTAVAGLTPLATLPAEAPHQPITRVAWRSFDRQWTFDDPRLAKTDSPALWQSLSDRQLFLISPKTARISGGPAVTAATAVPDLHYFVGSYGGKDVIPLYRDAEATQPNVTAGLLEVWGGRLGRDVTPEDLAAYVMAMVAHDGYVQRFDEALEGSPVRVPLTADPALFARAVQLGERLLWLQTYGEHFTGEGRPAGRVPRIPGLGWEQAVTALPASPRGVTYDPAAEKLRVGDGVVSGVSPEVRAFSVSGMNVLDKWLGARTATGIGRAAGKAATPLDRVRPTVWADEWNDELLDLLRVLTETVALGEEQATLLDAVLAAELIRTDELPEPSTAERTVPKTIRQDRRSAQGEMW</sequence>
<dbReference type="AlphaFoldDB" id="A0A7W7GQK1"/>
<gene>
    <name evidence="7" type="ORF">HDA30_001991</name>
</gene>
<evidence type="ECO:0000256" key="4">
    <source>
        <dbReference type="ARBA" id="ARBA00047942"/>
    </source>
</evidence>
<evidence type="ECO:0000256" key="5">
    <source>
        <dbReference type="SAM" id="MobiDB-lite"/>
    </source>
</evidence>
<dbReference type="EC" id="2.1.1.72" evidence="1"/>
<dbReference type="Pfam" id="PF18135">
    <property type="entry name" value="Type_ISP_C"/>
    <property type="match status" value="1"/>
</dbReference>
<dbReference type="InterPro" id="IPR029063">
    <property type="entry name" value="SAM-dependent_MTases_sf"/>
</dbReference>
<feature type="domain" description="Type ISP restriction-modification enzyme LLaBIII C-terminal specificity" evidence="6">
    <location>
        <begin position="597"/>
        <end position="945"/>
    </location>
</feature>